<evidence type="ECO:0000313" key="12">
    <source>
        <dbReference type="Proteomes" id="UP000238350"/>
    </source>
</evidence>
<dbReference type="GO" id="GO:0006508">
    <property type="term" value="P:proteolysis"/>
    <property type="evidence" value="ECO:0007669"/>
    <property type="project" value="UniProtKB-KW"/>
</dbReference>
<accession>A0A2T0FH52</accession>
<keyword evidence="2 8" id="KW-0645">Protease</keyword>
<proteinExistence type="inferred from homology"/>
<dbReference type="GO" id="GO:0004190">
    <property type="term" value="F:aspartic-type endopeptidase activity"/>
    <property type="evidence" value="ECO:0007669"/>
    <property type="project" value="UniProtKB-KW"/>
</dbReference>
<evidence type="ECO:0000256" key="1">
    <source>
        <dbReference type="ARBA" id="ARBA00007447"/>
    </source>
</evidence>
<feature type="active site" evidence="6">
    <location>
        <position position="76"/>
    </location>
</feature>
<keyword evidence="5 8" id="KW-0378">Hydrolase</keyword>
<dbReference type="PROSITE" id="PS51767">
    <property type="entry name" value="PEPTIDASE_A1"/>
    <property type="match status" value="1"/>
</dbReference>
<reference evidence="11 12" key="1">
    <citation type="submission" date="2017-04" db="EMBL/GenBank/DDBJ databases">
        <title>Genome sequencing of [Candida] sorbophila.</title>
        <authorList>
            <person name="Ahn J.O."/>
        </authorList>
    </citation>
    <scope>NUCLEOTIDE SEQUENCE [LARGE SCALE GENOMIC DNA]</scope>
    <source>
        <strain evidence="11 12">DS02</strain>
    </source>
</reference>
<name>A0A2T0FH52_9ASCO</name>
<evidence type="ECO:0000259" key="10">
    <source>
        <dbReference type="PROSITE" id="PS51767"/>
    </source>
</evidence>
<dbReference type="PANTHER" id="PTHR47966">
    <property type="entry name" value="BETA-SITE APP-CLEAVING ENZYME, ISOFORM A-RELATED"/>
    <property type="match status" value="1"/>
</dbReference>
<dbReference type="GeneID" id="36515682"/>
<dbReference type="RefSeq" id="XP_024664259.1">
    <property type="nucleotide sequence ID" value="XM_024808491.1"/>
</dbReference>
<comment type="similarity">
    <text evidence="1 8">Belongs to the peptidase A1 family.</text>
</comment>
<dbReference type="CDD" id="cd05474">
    <property type="entry name" value="SAP_like"/>
    <property type="match status" value="1"/>
</dbReference>
<dbReference type="InterPro" id="IPR033121">
    <property type="entry name" value="PEPTIDASE_A1"/>
</dbReference>
<evidence type="ECO:0000313" key="11">
    <source>
        <dbReference type="EMBL" id="PRT54314.1"/>
    </source>
</evidence>
<evidence type="ECO:0000256" key="4">
    <source>
        <dbReference type="ARBA" id="ARBA00022750"/>
    </source>
</evidence>
<feature type="domain" description="Peptidase A1" evidence="10">
    <location>
        <begin position="58"/>
        <end position="376"/>
    </location>
</feature>
<evidence type="ECO:0000256" key="8">
    <source>
        <dbReference type="RuleBase" id="RU000454"/>
    </source>
</evidence>
<feature type="signal peptide" evidence="9">
    <location>
        <begin position="1"/>
        <end position="16"/>
    </location>
</feature>
<dbReference type="InterPro" id="IPR001461">
    <property type="entry name" value="Aspartic_peptidase_A1"/>
</dbReference>
<evidence type="ECO:0000256" key="9">
    <source>
        <dbReference type="SAM" id="SignalP"/>
    </source>
</evidence>
<evidence type="ECO:0000256" key="7">
    <source>
        <dbReference type="PIRSR" id="PIRSR601461-2"/>
    </source>
</evidence>
<comment type="caution">
    <text evidence="11">The sequence shown here is derived from an EMBL/GenBank/DDBJ whole genome shotgun (WGS) entry which is preliminary data.</text>
</comment>
<keyword evidence="3 9" id="KW-0732">Signal</keyword>
<sequence>MLFSLALSTLAATGLCVDGVIRVDVSKVAVDKTELHELRARGGATDLTDVLANQRYFYTANVEIGSPAQQISLLLDTGSSDTWVFGPQTSGSRAKTTRFDSSASKTYKSNNTQWSIQYGIGKASGTWGTDSLKIGGAQVQSLSIGVATKVSQINQGIVGIGRPDAEATVKNGFMYQNLPLRLQAEGLIKKAAYSLYMNDLNSKDGTILFGGVDHSRYVGGLAVLPITHPHHLGVTLQGMKCVGSRSKDQLLSKPQTAVLDSGTSLSYFDSGTVGAMQVAFNANPSFAIGMKYYCDCNVTKSLALEFGPVTINVPAYQFLWPISQFVNPMLATVVFPQNSCYFGIESSNDGFVLMGDNLLRSMYLVYDITDKQIAIAQAALGNNGAAPQVEAIVSNIIPGTHQGY</sequence>
<evidence type="ECO:0000256" key="2">
    <source>
        <dbReference type="ARBA" id="ARBA00022670"/>
    </source>
</evidence>
<dbReference type="OrthoDB" id="771136at2759"/>
<dbReference type="InterPro" id="IPR001969">
    <property type="entry name" value="Aspartic_peptidase_AS"/>
</dbReference>
<feature type="active site" evidence="6">
    <location>
        <position position="260"/>
    </location>
</feature>
<keyword evidence="12" id="KW-1185">Reference proteome</keyword>
<feature type="chain" id="PRO_5015480147" evidence="9">
    <location>
        <begin position="17"/>
        <end position="404"/>
    </location>
</feature>
<keyword evidence="7" id="KW-1015">Disulfide bond</keyword>
<dbReference type="EMBL" id="NDIQ01000021">
    <property type="protein sequence ID" value="PRT54314.1"/>
    <property type="molecule type" value="Genomic_DNA"/>
</dbReference>
<keyword evidence="4 8" id="KW-0064">Aspartyl protease</keyword>
<organism evidence="11 12">
    <name type="scientific">Wickerhamiella sorbophila</name>
    <dbReference type="NCBI Taxonomy" id="45607"/>
    <lineage>
        <taxon>Eukaryota</taxon>
        <taxon>Fungi</taxon>
        <taxon>Dikarya</taxon>
        <taxon>Ascomycota</taxon>
        <taxon>Saccharomycotina</taxon>
        <taxon>Dipodascomycetes</taxon>
        <taxon>Dipodascales</taxon>
        <taxon>Trichomonascaceae</taxon>
        <taxon>Wickerhamiella</taxon>
    </lineage>
</organism>
<feature type="disulfide bond" evidence="7">
    <location>
        <begin position="296"/>
        <end position="340"/>
    </location>
</feature>
<dbReference type="InterPro" id="IPR033876">
    <property type="entry name" value="SAP-like"/>
</dbReference>
<evidence type="ECO:0000256" key="5">
    <source>
        <dbReference type="ARBA" id="ARBA00022801"/>
    </source>
</evidence>
<dbReference type="AlphaFoldDB" id="A0A2T0FH52"/>
<dbReference type="PRINTS" id="PR00792">
    <property type="entry name" value="PEPSIN"/>
</dbReference>
<dbReference type="PANTHER" id="PTHR47966:SF65">
    <property type="entry name" value="ASPARTIC-TYPE ENDOPEPTIDASE"/>
    <property type="match status" value="1"/>
</dbReference>
<dbReference type="Gene3D" id="2.40.70.10">
    <property type="entry name" value="Acid Proteases"/>
    <property type="match status" value="2"/>
</dbReference>
<dbReference type="STRING" id="45607.A0A2T0FH52"/>
<dbReference type="PROSITE" id="PS00141">
    <property type="entry name" value="ASP_PROTEASE"/>
    <property type="match status" value="2"/>
</dbReference>
<gene>
    <name evidence="11" type="ORF">B9G98_01934</name>
</gene>
<evidence type="ECO:0000256" key="6">
    <source>
        <dbReference type="PIRSR" id="PIRSR601461-1"/>
    </source>
</evidence>
<dbReference type="Pfam" id="PF00026">
    <property type="entry name" value="Asp"/>
    <property type="match status" value="1"/>
</dbReference>
<protein>
    <submittedName>
        <fullName evidence="11">Acid protease</fullName>
    </submittedName>
</protein>
<evidence type="ECO:0000256" key="3">
    <source>
        <dbReference type="ARBA" id="ARBA00022729"/>
    </source>
</evidence>
<dbReference type="InterPro" id="IPR021109">
    <property type="entry name" value="Peptidase_aspartic_dom_sf"/>
</dbReference>
<dbReference type="SUPFAM" id="SSF50630">
    <property type="entry name" value="Acid proteases"/>
    <property type="match status" value="1"/>
</dbReference>
<dbReference type="Proteomes" id="UP000238350">
    <property type="component" value="Unassembled WGS sequence"/>
</dbReference>